<feature type="domain" description="TonB-dependent receptor-like beta-barrel" evidence="13">
    <location>
        <begin position="311"/>
        <end position="795"/>
    </location>
</feature>
<dbReference type="OrthoDB" id="8538693at2"/>
<dbReference type="InterPro" id="IPR012910">
    <property type="entry name" value="Plug_dom"/>
</dbReference>
<keyword evidence="15" id="KW-0675">Receptor</keyword>
<dbReference type="Pfam" id="PF07715">
    <property type="entry name" value="Plug"/>
    <property type="match status" value="1"/>
</dbReference>
<evidence type="ECO:0000259" key="13">
    <source>
        <dbReference type="Pfam" id="PF00593"/>
    </source>
</evidence>
<evidence type="ECO:0000256" key="12">
    <source>
        <dbReference type="RuleBase" id="RU003357"/>
    </source>
</evidence>
<dbReference type="Pfam" id="PF00593">
    <property type="entry name" value="TonB_dep_Rec_b-barrel"/>
    <property type="match status" value="1"/>
</dbReference>
<evidence type="ECO:0000256" key="11">
    <source>
        <dbReference type="PROSITE-ProRule" id="PRU01360"/>
    </source>
</evidence>
<dbReference type="STRING" id="1123367.GCA_000621305_02185"/>
<dbReference type="RefSeq" id="WP_004344378.1">
    <property type="nucleotide sequence ID" value="NZ_AMXE01000097.1"/>
</dbReference>
<dbReference type="InterPro" id="IPR039426">
    <property type="entry name" value="TonB-dep_rcpt-like"/>
</dbReference>
<dbReference type="Proteomes" id="UP000013232">
    <property type="component" value="Unassembled WGS sequence"/>
</dbReference>
<dbReference type="eggNOG" id="COG4773">
    <property type="taxonomic scope" value="Bacteria"/>
</dbReference>
<keyword evidence="16" id="KW-1185">Reference proteome</keyword>
<reference evidence="15 16" key="1">
    <citation type="submission" date="2012-09" db="EMBL/GenBank/DDBJ databases">
        <title>Draft Genome Sequences of 6 Strains from Genus Thauera.</title>
        <authorList>
            <person name="Liu B."/>
            <person name="Shapleigh J.P."/>
            <person name="Frostegard A.H."/>
        </authorList>
    </citation>
    <scope>NUCLEOTIDE SEQUENCE [LARGE SCALE GENOMIC DNA]</scope>
    <source>
        <strain evidence="16">47Lol / DSM 12138</strain>
    </source>
</reference>
<evidence type="ECO:0000256" key="5">
    <source>
        <dbReference type="ARBA" id="ARBA00022692"/>
    </source>
</evidence>
<dbReference type="GO" id="GO:0006826">
    <property type="term" value="P:iron ion transport"/>
    <property type="evidence" value="ECO:0007669"/>
    <property type="project" value="UniProtKB-KW"/>
</dbReference>
<evidence type="ECO:0000256" key="6">
    <source>
        <dbReference type="ARBA" id="ARBA00023004"/>
    </source>
</evidence>
<dbReference type="GO" id="GO:0009279">
    <property type="term" value="C:cell outer membrane"/>
    <property type="evidence" value="ECO:0007669"/>
    <property type="project" value="UniProtKB-SubCell"/>
</dbReference>
<dbReference type="AlphaFoldDB" id="N6XZI8"/>
<evidence type="ECO:0000256" key="8">
    <source>
        <dbReference type="ARBA" id="ARBA00023077"/>
    </source>
</evidence>
<evidence type="ECO:0000256" key="3">
    <source>
        <dbReference type="ARBA" id="ARBA00022452"/>
    </source>
</evidence>
<keyword evidence="10 11" id="KW-0998">Cell outer membrane</keyword>
<keyword evidence="8 12" id="KW-0798">TonB box</keyword>
<keyword evidence="4" id="KW-0410">Iron transport</keyword>
<evidence type="ECO:0000256" key="9">
    <source>
        <dbReference type="ARBA" id="ARBA00023136"/>
    </source>
</evidence>
<keyword evidence="7" id="KW-0406">Ion transport</keyword>
<accession>N6XZI8</accession>
<organism evidence="15 16">
    <name type="scientific">Thauera linaloolentis (strain DSM 12138 / JCM 21573 / CCUG 41526 / CIP 105981 / IAM 15112 / NBRC 102519 / 47Lol)</name>
    <dbReference type="NCBI Taxonomy" id="1123367"/>
    <lineage>
        <taxon>Bacteria</taxon>
        <taxon>Pseudomonadati</taxon>
        <taxon>Pseudomonadota</taxon>
        <taxon>Betaproteobacteria</taxon>
        <taxon>Rhodocyclales</taxon>
        <taxon>Zoogloeaceae</taxon>
        <taxon>Thauera</taxon>
    </lineage>
</organism>
<keyword evidence="3 11" id="KW-1134">Transmembrane beta strand</keyword>
<comment type="subcellular location">
    <subcellularLocation>
        <location evidence="1 11">Cell outer membrane</location>
        <topology evidence="1 11">Multi-pass membrane protein</topology>
    </subcellularLocation>
</comment>
<sequence>MPAHPIRTERTGAARPILKALSRQIAATLLGGTLAGAALAQDASGTATDAAGAETAADSRQELDTVVIRARNREERLQDVPIPVSVVTGRELARDNAVNITDFARRTTNVQAAELNSRRSSVSIRGVGKNVNGEEYEAAVGVIIDNVFQPYVGASWTNFADLENIEIARGPQGTLLGKNTTLGVLNVTTRKPSFTPSHTVELTAGERDLRRVQGTTTGAIVDDVLAYRLSFFDEKGDGSIKNANQNESTWYDRNRSGVRLQFLLVPSEDVTARIIFHHSRARENINMSPNVDDPATYLDGTPRPITLSSRFNRSWFGGYTPLFEKFKVDANYVTPSIDRQNGLSAEVNWELANHTLTSITAYKDNEFIADNDFDKTRFDIRRGGGARTDQKQFSEELRLTSRPGEAIDYQVGLYALYNAFDLSSHTPLGSDAGAFYANNAQYNTLNADAAGRELLGASLNNVYTIQKKKPETTSFAAFGQLNWHFTEKATLTTGLRQTWERKKNTWEYVELGRGANLDVLGAANGASAAQIAAAKAVRATQVGSAARFGPERSIDDRSTATSVLLSPSYKLNDNTLLYASLARGVKSGAVSWNNADGTPNVTDPETALDLELGAKLSLLDRKLILNVNLYATDIKDFQTEQIVNDPTTTTGTRNVIGNAEKVTLRGIEFDGAYAPTPSLTLRFGGAINHAKYDSYDDAPCSSDLAQALPASCDYSGRTLPGAPKYSFNLGADYRKPLSNGLVFNANIHNNYASRHNVALNLSEYGEEDARHLTDIGIGIGAATGAWHLGLYAKNVFDVEYAVDTSTFTGNAAVSKRWGDRRLVGATFRATF</sequence>
<keyword evidence="2 11" id="KW-0813">Transport</keyword>
<dbReference type="PANTHER" id="PTHR32552">
    <property type="entry name" value="FERRICHROME IRON RECEPTOR-RELATED"/>
    <property type="match status" value="1"/>
</dbReference>
<keyword evidence="5 11" id="KW-0812">Transmembrane</keyword>
<keyword evidence="6" id="KW-0408">Iron</keyword>
<name>N6XZI8_THAL4</name>
<evidence type="ECO:0000256" key="2">
    <source>
        <dbReference type="ARBA" id="ARBA00022448"/>
    </source>
</evidence>
<evidence type="ECO:0000313" key="15">
    <source>
        <dbReference type="EMBL" id="ENO84680.1"/>
    </source>
</evidence>
<dbReference type="SUPFAM" id="SSF56935">
    <property type="entry name" value="Porins"/>
    <property type="match status" value="1"/>
</dbReference>
<comment type="similarity">
    <text evidence="11 12">Belongs to the TonB-dependent receptor family.</text>
</comment>
<feature type="domain" description="TonB-dependent receptor plug" evidence="14">
    <location>
        <begin position="77"/>
        <end position="184"/>
    </location>
</feature>
<dbReference type="PANTHER" id="PTHR32552:SF81">
    <property type="entry name" value="TONB-DEPENDENT OUTER MEMBRANE RECEPTOR"/>
    <property type="match status" value="1"/>
</dbReference>
<evidence type="ECO:0000259" key="14">
    <source>
        <dbReference type="Pfam" id="PF07715"/>
    </source>
</evidence>
<proteinExistence type="inferred from homology"/>
<comment type="caution">
    <text evidence="15">The sequence shown here is derived from an EMBL/GenBank/DDBJ whole genome shotgun (WGS) entry which is preliminary data.</text>
</comment>
<keyword evidence="9 11" id="KW-0472">Membrane</keyword>
<dbReference type="PROSITE" id="PS52016">
    <property type="entry name" value="TONB_DEPENDENT_REC_3"/>
    <property type="match status" value="1"/>
</dbReference>
<evidence type="ECO:0000256" key="4">
    <source>
        <dbReference type="ARBA" id="ARBA00022496"/>
    </source>
</evidence>
<evidence type="ECO:0000256" key="7">
    <source>
        <dbReference type="ARBA" id="ARBA00023065"/>
    </source>
</evidence>
<dbReference type="EMBL" id="AMXE01000097">
    <property type="protein sequence ID" value="ENO84680.1"/>
    <property type="molecule type" value="Genomic_DNA"/>
</dbReference>
<dbReference type="Gene3D" id="2.40.170.20">
    <property type="entry name" value="TonB-dependent receptor, beta-barrel domain"/>
    <property type="match status" value="1"/>
</dbReference>
<evidence type="ECO:0000256" key="1">
    <source>
        <dbReference type="ARBA" id="ARBA00004571"/>
    </source>
</evidence>
<evidence type="ECO:0000256" key="10">
    <source>
        <dbReference type="ARBA" id="ARBA00023237"/>
    </source>
</evidence>
<protein>
    <submittedName>
        <fullName evidence="15">TonB-dependent receptor plug</fullName>
    </submittedName>
</protein>
<dbReference type="InterPro" id="IPR000531">
    <property type="entry name" value="Beta-barrel_TonB"/>
</dbReference>
<dbReference type="InterPro" id="IPR036942">
    <property type="entry name" value="Beta-barrel_TonB_sf"/>
</dbReference>
<gene>
    <name evidence="15" type="ORF">C666_16840</name>
</gene>
<evidence type="ECO:0000313" key="16">
    <source>
        <dbReference type="Proteomes" id="UP000013232"/>
    </source>
</evidence>